<comment type="caution">
    <text evidence="2">The sequence shown here is derived from an EMBL/GenBank/DDBJ whole genome shotgun (WGS) entry which is preliminary data.</text>
</comment>
<dbReference type="CDD" id="cd04301">
    <property type="entry name" value="NAT_SF"/>
    <property type="match status" value="1"/>
</dbReference>
<protein>
    <submittedName>
        <fullName evidence="2">GNAT family N-acetyltransferase</fullName>
    </submittedName>
</protein>
<dbReference type="InterPro" id="IPR050276">
    <property type="entry name" value="MshD_Acetyltransferase"/>
</dbReference>
<dbReference type="PANTHER" id="PTHR43617:SF20">
    <property type="entry name" value="N-ALPHA-ACETYLTRANSFERASE RIMI"/>
    <property type="match status" value="1"/>
</dbReference>
<dbReference type="Proteomes" id="UP000824125">
    <property type="component" value="Unassembled WGS sequence"/>
</dbReference>
<evidence type="ECO:0000259" key="1">
    <source>
        <dbReference type="PROSITE" id="PS51186"/>
    </source>
</evidence>
<dbReference type="SUPFAM" id="SSF55729">
    <property type="entry name" value="Acyl-CoA N-acyltransferases (Nat)"/>
    <property type="match status" value="1"/>
</dbReference>
<accession>A0A9D1SNS7</accession>
<name>A0A9D1SNS7_9FIRM</name>
<dbReference type="PROSITE" id="PS51186">
    <property type="entry name" value="GNAT"/>
    <property type="match status" value="1"/>
</dbReference>
<dbReference type="GO" id="GO:0008999">
    <property type="term" value="F:protein-N-terminal-alanine acetyltransferase activity"/>
    <property type="evidence" value="ECO:0007669"/>
    <property type="project" value="TreeGrafter"/>
</dbReference>
<reference evidence="2" key="2">
    <citation type="journal article" date="2021" name="PeerJ">
        <title>Extensive microbial diversity within the chicken gut microbiome revealed by metagenomics and culture.</title>
        <authorList>
            <person name="Gilroy R."/>
            <person name="Ravi A."/>
            <person name="Getino M."/>
            <person name="Pursley I."/>
            <person name="Horton D.L."/>
            <person name="Alikhan N.F."/>
            <person name="Baker D."/>
            <person name="Gharbi K."/>
            <person name="Hall N."/>
            <person name="Watson M."/>
            <person name="Adriaenssens E.M."/>
            <person name="Foster-Nyarko E."/>
            <person name="Jarju S."/>
            <person name="Secka A."/>
            <person name="Antonio M."/>
            <person name="Oren A."/>
            <person name="Chaudhuri R.R."/>
            <person name="La Ragione R."/>
            <person name="Hildebrand F."/>
            <person name="Pallen M.J."/>
        </authorList>
    </citation>
    <scope>NUCLEOTIDE SEQUENCE</scope>
    <source>
        <strain evidence="2">CHK176-6737</strain>
    </source>
</reference>
<organism evidence="2 3">
    <name type="scientific">Candidatus Scybalenecus merdavium</name>
    <dbReference type="NCBI Taxonomy" id="2840939"/>
    <lineage>
        <taxon>Bacteria</taxon>
        <taxon>Bacillati</taxon>
        <taxon>Bacillota</taxon>
        <taxon>Clostridia</taxon>
        <taxon>Eubacteriales</taxon>
        <taxon>Oscillospiraceae</taxon>
        <taxon>Oscillospiraceae incertae sedis</taxon>
        <taxon>Candidatus Scybalenecus</taxon>
    </lineage>
</organism>
<feature type="domain" description="N-acetyltransferase" evidence="1">
    <location>
        <begin position="4"/>
        <end position="156"/>
    </location>
</feature>
<proteinExistence type="predicted"/>
<dbReference type="EMBL" id="DVNM01000015">
    <property type="protein sequence ID" value="HIU68855.1"/>
    <property type="molecule type" value="Genomic_DNA"/>
</dbReference>
<dbReference type="Gene3D" id="3.40.630.30">
    <property type="match status" value="1"/>
</dbReference>
<evidence type="ECO:0000313" key="2">
    <source>
        <dbReference type="EMBL" id="HIU68855.1"/>
    </source>
</evidence>
<sequence length="156" mass="17974">MKQLVIKRLDAQELGQLKKLFAYKEPQAMVRENAALLAQGAIDIFALFQGRRLLGELRVKYKSEDVREAQPGRRAYLYAFRITPRAQGKGYGTYLLEYVLHFLRDAGYAECTVGVEAVNARARHIYKKCGFCEEIAQKTESYEGCVYTYTLYLKRL</sequence>
<dbReference type="PANTHER" id="PTHR43617">
    <property type="entry name" value="L-AMINO ACID N-ACETYLTRANSFERASE"/>
    <property type="match status" value="1"/>
</dbReference>
<dbReference type="InterPro" id="IPR016181">
    <property type="entry name" value="Acyl_CoA_acyltransferase"/>
</dbReference>
<gene>
    <name evidence="2" type="ORF">IAD23_02710</name>
</gene>
<dbReference type="InterPro" id="IPR000182">
    <property type="entry name" value="GNAT_dom"/>
</dbReference>
<evidence type="ECO:0000313" key="3">
    <source>
        <dbReference type="Proteomes" id="UP000824125"/>
    </source>
</evidence>
<dbReference type="Pfam" id="PF00583">
    <property type="entry name" value="Acetyltransf_1"/>
    <property type="match status" value="1"/>
</dbReference>
<dbReference type="AlphaFoldDB" id="A0A9D1SNS7"/>
<reference evidence="2" key="1">
    <citation type="submission" date="2020-10" db="EMBL/GenBank/DDBJ databases">
        <authorList>
            <person name="Gilroy R."/>
        </authorList>
    </citation>
    <scope>NUCLEOTIDE SEQUENCE</scope>
    <source>
        <strain evidence="2">CHK176-6737</strain>
    </source>
</reference>